<proteinExistence type="predicted"/>
<keyword evidence="3" id="KW-1185">Reference proteome</keyword>
<evidence type="ECO:0000313" key="2">
    <source>
        <dbReference type="EMBL" id="BAS92595.1"/>
    </source>
</evidence>
<reference evidence="2 3" key="3">
    <citation type="journal article" date="2013" name="Rice">
        <title>Improvement of the Oryza sativa Nipponbare reference genome using next generation sequence and optical map data.</title>
        <authorList>
            <person name="Kawahara Y."/>
            <person name="de la Bastide M."/>
            <person name="Hamilton J.P."/>
            <person name="Kanamori H."/>
            <person name="McCombie W.R."/>
            <person name="Ouyang S."/>
            <person name="Schwartz D.C."/>
            <person name="Tanaka T."/>
            <person name="Wu J."/>
            <person name="Zhou S."/>
            <person name="Childs K.L."/>
            <person name="Davidson R.M."/>
            <person name="Lin H."/>
            <person name="Quesada-Ocampo L."/>
            <person name="Vaillancourt B."/>
            <person name="Sakai H."/>
            <person name="Lee S.S."/>
            <person name="Kim J."/>
            <person name="Numa H."/>
            <person name="Itoh T."/>
            <person name="Buell C.R."/>
            <person name="Matsumoto T."/>
        </authorList>
    </citation>
    <scope>NUCLEOTIDE SEQUENCE [LARGE SCALE GENOMIC DNA]</scope>
    <source>
        <strain evidence="3">cv. Nipponbare</strain>
    </source>
</reference>
<name>A0A0P0WIQ2_ORYSJ</name>
<organism evidence="2 3">
    <name type="scientific">Oryza sativa subsp. japonica</name>
    <name type="common">Rice</name>
    <dbReference type="NCBI Taxonomy" id="39947"/>
    <lineage>
        <taxon>Eukaryota</taxon>
        <taxon>Viridiplantae</taxon>
        <taxon>Streptophyta</taxon>
        <taxon>Embryophyta</taxon>
        <taxon>Tracheophyta</taxon>
        <taxon>Spermatophyta</taxon>
        <taxon>Magnoliopsida</taxon>
        <taxon>Liliopsida</taxon>
        <taxon>Poales</taxon>
        <taxon>Poaceae</taxon>
        <taxon>BOP clade</taxon>
        <taxon>Oryzoideae</taxon>
        <taxon>Oryzeae</taxon>
        <taxon>Oryzinae</taxon>
        <taxon>Oryza</taxon>
        <taxon>Oryza sativa</taxon>
    </lineage>
</organism>
<sequence>MELILFLPYPLLADRARSEERGRRRAAAAGTRRAAPGGGRQGHCTRMEAAGAEGRRGGRPCEFVFSFIPCECLFIEDNLFIRSMILE</sequence>
<dbReference type="Proteomes" id="UP000059680">
    <property type="component" value="Chromosome 5"/>
</dbReference>
<gene>
    <name evidence="2" type="ordered locus">Os05g0185767</name>
    <name evidence="2" type="ORF">OSNPB_050185767</name>
</gene>
<reference evidence="2 3" key="2">
    <citation type="journal article" date="2013" name="Plant Cell Physiol.">
        <title>Rice Annotation Project Database (RAP-DB): an integrative and interactive database for rice genomics.</title>
        <authorList>
            <person name="Sakai H."/>
            <person name="Lee S.S."/>
            <person name="Tanaka T."/>
            <person name="Numa H."/>
            <person name="Kim J."/>
            <person name="Kawahara Y."/>
            <person name="Wakimoto H."/>
            <person name="Yang C.C."/>
            <person name="Iwamoto M."/>
            <person name="Abe T."/>
            <person name="Yamada Y."/>
            <person name="Muto A."/>
            <person name="Inokuchi H."/>
            <person name="Ikemura T."/>
            <person name="Matsumoto T."/>
            <person name="Sasaki T."/>
            <person name="Itoh T."/>
        </authorList>
    </citation>
    <scope>NUCLEOTIDE SEQUENCE [LARGE SCALE GENOMIC DNA]</scope>
    <source>
        <strain evidence="3">cv. Nipponbare</strain>
    </source>
</reference>
<dbReference type="AlphaFoldDB" id="A0A0P0WIQ2"/>
<dbReference type="InParanoid" id="A0A0P0WIQ2"/>
<reference evidence="3" key="1">
    <citation type="journal article" date="2005" name="Nature">
        <title>The map-based sequence of the rice genome.</title>
        <authorList>
            <consortium name="International rice genome sequencing project (IRGSP)"/>
            <person name="Matsumoto T."/>
            <person name="Wu J."/>
            <person name="Kanamori H."/>
            <person name="Katayose Y."/>
            <person name="Fujisawa M."/>
            <person name="Namiki N."/>
            <person name="Mizuno H."/>
            <person name="Yamamoto K."/>
            <person name="Antonio B.A."/>
            <person name="Baba T."/>
            <person name="Sakata K."/>
            <person name="Nagamura Y."/>
            <person name="Aoki H."/>
            <person name="Arikawa K."/>
            <person name="Arita K."/>
            <person name="Bito T."/>
            <person name="Chiden Y."/>
            <person name="Fujitsuka N."/>
            <person name="Fukunaka R."/>
            <person name="Hamada M."/>
            <person name="Harada C."/>
            <person name="Hayashi A."/>
            <person name="Hijishita S."/>
            <person name="Honda M."/>
            <person name="Hosokawa S."/>
            <person name="Ichikawa Y."/>
            <person name="Idonuma A."/>
            <person name="Iijima M."/>
            <person name="Ikeda M."/>
            <person name="Ikeno M."/>
            <person name="Ito K."/>
            <person name="Ito S."/>
            <person name="Ito T."/>
            <person name="Ito Y."/>
            <person name="Ito Y."/>
            <person name="Iwabuchi A."/>
            <person name="Kamiya K."/>
            <person name="Karasawa W."/>
            <person name="Kurita K."/>
            <person name="Katagiri S."/>
            <person name="Kikuta A."/>
            <person name="Kobayashi H."/>
            <person name="Kobayashi N."/>
            <person name="Machita K."/>
            <person name="Maehara T."/>
            <person name="Masukawa M."/>
            <person name="Mizubayashi T."/>
            <person name="Mukai Y."/>
            <person name="Nagasaki H."/>
            <person name="Nagata Y."/>
            <person name="Naito S."/>
            <person name="Nakashima M."/>
            <person name="Nakama Y."/>
            <person name="Nakamichi Y."/>
            <person name="Nakamura M."/>
            <person name="Meguro A."/>
            <person name="Negishi M."/>
            <person name="Ohta I."/>
            <person name="Ohta T."/>
            <person name="Okamoto M."/>
            <person name="Ono N."/>
            <person name="Saji S."/>
            <person name="Sakaguchi M."/>
            <person name="Sakai K."/>
            <person name="Shibata M."/>
            <person name="Shimokawa T."/>
            <person name="Song J."/>
            <person name="Takazaki Y."/>
            <person name="Terasawa K."/>
            <person name="Tsugane M."/>
            <person name="Tsuji K."/>
            <person name="Ueda S."/>
            <person name="Waki K."/>
            <person name="Yamagata H."/>
            <person name="Yamamoto M."/>
            <person name="Yamamoto S."/>
            <person name="Yamane H."/>
            <person name="Yoshiki S."/>
            <person name="Yoshihara R."/>
            <person name="Yukawa K."/>
            <person name="Zhong H."/>
            <person name="Yano M."/>
            <person name="Yuan Q."/>
            <person name="Ouyang S."/>
            <person name="Liu J."/>
            <person name="Jones K.M."/>
            <person name="Gansberger K."/>
            <person name="Moffat K."/>
            <person name="Hill J."/>
            <person name="Bera J."/>
            <person name="Fadrosh D."/>
            <person name="Jin S."/>
            <person name="Johri S."/>
            <person name="Kim M."/>
            <person name="Overton L."/>
            <person name="Reardon M."/>
            <person name="Tsitrin T."/>
            <person name="Vuong H."/>
            <person name="Weaver B."/>
            <person name="Ciecko A."/>
            <person name="Tallon L."/>
            <person name="Jackson J."/>
            <person name="Pai G."/>
            <person name="Aken S.V."/>
            <person name="Utterback T."/>
            <person name="Reidmuller S."/>
            <person name="Feldblyum T."/>
            <person name="Hsiao J."/>
            <person name="Zismann V."/>
            <person name="Iobst S."/>
            <person name="de Vazeille A.R."/>
            <person name="Buell C.R."/>
            <person name="Ying K."/>
            <person name="Li Y."/>
            <person name="Lu T."/>
            <person name="Huang Y."/>
            <person name="Zhao Q."/>
            <person name="Feng Q."/>
            <person name="Zhang L."/>
            <person name="Zhu J."/>
            <person name="Weng Q."/>
            <person name="Mu J."/>
            <person name="Lu Y."/>
            <person name="Fan D."/>
            <person name="Liu Y."/>
            <person name="Guan J."/>
            <person name="Zhang Y."/>
            <person name="Yu S."/>
            <person name="Liu X."/>
            <person name="Zhang Y."/>
            <person name="Hong G."/>
            <person name="Han B."/>
            <person name="Choisne N."/>
            <person name="Demange N."/>
            <person name="Orjeda G."/>
            <person name="Samain S."/>
            <person name="Cattolico L."/>
            <person name="Pelletier E."/>
            <person name="Couloux A."/>
            <person name="Segurens B."/>
            <person name="Wincker P."/>
            <person name="D'Hont A."/>
            <person name="Scarpelli C."/>
            <person name="Weissenbach J."/>
            <person name="Salanoubat M."/>
            <person name="Quetier F."/>
            <person name="Yu Y."/>
            <person name="Kim H.R."/>
            <person name="Rambo T."/>
            <person name="Currie J."/>
            <person name="Collura K."/>
            <person name="Luo M."/>
            <person name="Yang T."/>
            <person name="Ammiraju J.S.S."/>
            <person name="Engler F."/>
            <person name="Soderlund C."/>
            <person name="Wing R.A."/>
            <person name="Palmer L.E."/>
            <person name="de la Bastide M."/>
            <person name="Spiegel L."/>
            <person name="Nascimento L."/>
            <person name="Zutavern T."/>
            <person name="O'Shaughnessy A."/>
            <person name="Dike S."/>
            <person name="Dedhia N."/>
            <person name="Preston R."/>
            <person name="Balija V."/>
            <person name="McCombie W.R."/>
            <person name="Chow T."/>
            <person name="Chen H."/>
            <person name="Chung M."/>
            <person name="Chen C."/>
            <person name="Shaw J."/>
            <person name="Wu H."/>
            <person name="Hsiao K."/>
            <person name="Chao Y."/>
            <person name="Chu M."/>
            <person name="Cheng C."/>
            <person name="Hour A."/>
            <person name="Lee P."/>
            <person name="Lin S."/>
            <person name="Lin Y."/>
            <person name="Liou J."/>
            <person name="Liu S."/>
            <person name="Hsing Y."/>
            <person name="Raghuvanshi S."/>
            <person name="Mohanty A."/>
            <person name="Bharti A.K."/>
            <person name="Gaur A."/>
            <person name="Gupta V."/>
            <person name="Kumar D."/>
            <person name="Ravi V."/>
            <person name="Vij S."/>
            <person name="Kapur A."/>
            <person name="Khurana P."/>
            <person name="Khurana P."/>
            <person name="Khurana J.P."/>
            <person name="Tyagi A.K."/>
            <person name="Gaikwad K."/>
            <person name="Singh A."/>
            <person name="Dalal V."/>
            <person name="Srivastava S."/>
            <person name="Dixit A."/>
            <person name="Pal A.K."/>
            <person name="Ghazi I.A."/>
            <person name="Yadav M."/>
            <person name="Pandit A."/>
            <person name="Bhargava A."/>
            <person name="Sureshbabu K."/>
            <person name="Batra K."/>
            <person name="Sharma T.R."/>
            <person name="Mohapatra T."/>
            <person name="Singh N.K."/>
            <person name="Messing J."/>
            <person name="Nelson A.B."/>
            <person name="Fuks G."/>
            <person name="Kavchok S."/>
            <person name="Keizer G."/>
            <person name="Linton E."/>
            <person name="Llaca V."/>
            <person name="Song R."/>
            <person name="Tanyolac B."/>
            <person name="Young S."/>
            <person name="Ho-Il K."/>
            <person name="Hahn J.H."/>
            <person name="Sangsakoo G."/>
            <person name="Vanavichit A."/>
            <person name="de Mattos Luiz.A.T."/>
            <person name="Zimmer P.D."/>
            <person name="Malone G."/>
            <person name="Dellagostin O."/>
            <person name="de Oliveira A.C."/>
            <person name="Bevan M."/>
            <person name="Bancroft I."/>
            <person name="Minx P."/>
            <person name="Cordum H."/>
            <person name="Wilson R."/>
            <person name="Cheng Z."/>
            <person name="Jin W."/>
            <person name="Jiang J."/>
            <person name="Leong S.A."/>
            <person name="Iwama H."/>
            <person name="Gojobori T."/>
            <person name="Itoh T."/>
            <person name="Niimura Y."/>
            <person name="Fujii Y."/>
            <person name="Habara T."/>
            <person name="Sakai H."/>
            <person name="Sato Y."/>
            <person name="Wilson G."/>
            <person name="Kumar K."/>
            <person name="McCouch S."/>
            <person name="Juretic N."/>
            <person name="Hoen D."/>
            <person name="Wright S."/>
            <person name="Bruskiewich R."/>
            <person name="Bureau T."/>
            <person name="Miyao A."/>
            <person name="Hirochika H."/>
            <person name="Nishikawa T."/>
            <person name="Kadowaki K."/>
            <person name="Sugiura M."/>
            <person name="Burr B."/>
            <person name="Sasaki T."/>
        </authorList>
    </citation>
    <scope>NUCLEOTIDE SEQUENCE [LARGE SCALE GENOMIC DNA]</scope>
    <source>
        <strain evidence="3">cv. Nipponbare</strain>
    </source>
</reference>
<feature type="region of interest" description="Disordered" evidence="1">
    <location>
        <begin position="18"/>
        <end position="45"/>
    </location>
</feature>
<dbReference type="EMBL" id="AP014961">
    <property type="protein sequence ID" value="BAS92595.1"/>
    <property type="molecule type" value="Genomic_DNA"/>
</dbReference>
<dbReference type="Gramene" id="Os05t0185767-01">
    <property type="protein sequence ID" value="Os05t0185767-01"/>
    <property type="gene ID" value="Os05g0185767"/>
</dbReference>
<dbReference type="PaxDb" id="39947-A0A0P0WIQ2"/>
<evidence type="ECO:0000313" key="3">
    <source>
        <dbReference type="Proteomes" id="UP000059680"/>
    </source>
</evidence>
<evidence type="ECO:0000256" key="1">
    <source>
        <dbReference type="SAM" id="MobiDB-lite"/>
    </source>
</evidence>
<accession>A0A0P0WIQ2</accession>
<protein>
    <submittedName>
        <fullName evidence="2">Os05g0185767 protein</fullName>
    </submittedName>
</protein>